<feature type="region of interest" description="Disordered" evidence="1">
    <location>
        <begin position="730"/>
        <end position="774"/>
    </location>
</feature>
<gene>
    <name evidence="2" type="ORF">BN1204_003850</name>
</gene>
<protein>
    <recommendedName>
        <fullName evidence="3">RAP domain-containing protein</fullName>
    </recommendedName>
</protein>
<evidence type="ECO:0000313" key="2">
    <source>
        <dbReference type="EMBL" id="CEL64487.1"/>
    </source>
</evidence>
<accession>A0A0F7U7X0</accession>
<name>A0A0F7U7X0_NEOCL</name>
<reference evidence="2" key="1">
    <citation type="journal article" date="2015" name="PLoS ONE">
        <title>Comprehensive Evaluation of Toxoplasma gondii VEG and Neospora caninum LIV Genomes with Tachyzoite Stage Transcriptome and Proteome Defines Novel Transcript Features.</title>
        <authorList>
            <person name="Ramaprasad A."/>
            <person name="Mourier T."/>
            <person name="Naeem R."/>
            <person name="Malas T.B."/>
            <person name="Moussa E."/>
            <person name="Panigrahi A."/>
            <person name="Vermont S.J."/>
            <person name="Otto T.D."/>
            <person name="Wastling J."/>
            <person name="Pain A."/>
        </authorList>
    </citation>
    <scope>NUCLEOTIDE SEQUENCE</scope>
    <source>
        <strain evidence="2">Liverpool</strain>
    </source>
</reference>
<organism evidence="2">
    <name type="scientific">Neospora caninum (strain Liverpool)</name>
    <dbReference type="NCBI Taxonomy" id="572307"/>
    <lineage>
        <taxon>Eukaryota</taxon>
        <taxon>Sar</taxon>
        <taxon>Alveolata</taxon>
        <taxon>Apicomplexa</taxon>
        <taxon>Conoidasida</taxon>
        <taxon>Coccidia</taxon>
        <taxon>Eucoccidiorida</taxon>
        <taxon>Eimeriorina</taxon>
        <taxon>Sarcocystidae</taxon>
        <taxon>Neospora</taxon>
    </lineage>
</organism>
<feature type="region of interest" description="Disordered" evidence="1">
    <location>
        <begin position="458"/>
        <end position="525"/>
    </location>
</feature>
<evidence type="ECO:0000256" key="1">
    <source>
        <dbReference type="SAM" id="MobiDB-lite"/>
    </source>
</evidence>
<proteinExistence type="predicted"/>
<feature type="compositionally biased region" description="Polar residues" evidence="1">
    <location>
        <begin position="762"/>
        <end position="771"/>
    </location>
</feature>
<feature type="compositionally biased region" description="Polar residues" evidence="1">
    <location>
        <begin position="509"/>
        <end position="525"/>
    </location>
</feature>
<feature type="compositionally biased region" description="Polar residues" evidence="1">
    <location>
        <begin position="730"/>
        <end position="741"/>
    </location>
</feature>
<sequence>MRDSSSASPASISVTLAAQERLAITAPSAASLPPSSSLLTRRQDQADRLLQAIAELTTMDDCLAFFSDNRNQLRPNVFLALLKRMQLIATAHLAKQASRSDAKKMKRIAHGQSAVCDNAECPPESSQECSSSTPSGVRPPRPNVFRAYFHRHPRFREVQRLLLSKVDSFPVADLLSALDILQQLNVCPRLLLRAAAPLLLQELPRLSLEQVVQLLAVYVHPNSSGPHGQPSMGAGASTVAREVTHWLHACGGRLGKLGSGLLADLADAGSRMPINQVALLRLLLSPVRQRMHTMNAKQLSLVLHAYAKHPSAGDDFVLHQGLTLLLSRHSIPAMSLPATLRCVWAAAAACGPSSVGCPGRSAAPSLQRQQHSEHLKLLELLLKRAEPALLRQADQLDGQAVATLVWACSRGSACLGSPALLQMLHRRTLRVHCQMSPQGLSNTLWGFATTLGRIVDIRSSSEGDGTPARVSDGGTDSRSASPPQRLQRSADDSAEANDFATPSLPSPLGSRSTRSNGDVSDSKAPASSVSGEALCVALLQHVEPQVLRSLARFEPQDLAVLSAAYALLRCGSEALHASVQQLITENWAEELSADQLVRIVHAYAVLRGSSRMFSAIQVNLLRRLETFTVHGLCDVVWSYVVMRYLDAQFLEMCLSLIPLDRVAGDDRCALLYPAASEIALALPTMDQIRLQRMRKYTREAFWETQLFDFPSAFAASVAQTARLLRGLPSVSSPASVGSNKTRVGETAGELLDDDSDEIAPGNETSTASIDGTSGFPLGANGVAEAFDFEGYLIDVWLQQTSEKMSTSRLEDEDTSGVSNDQTISAESVHNISEAAEDNERFKALLEGGVAVLCHTHATVHRETGKPLGPAIMRHRYLKRRNVPTVNLLWDVWKMLPTTEVRMAYLSKKLLRALREEDARRASHAVNRGGGHGSRCHAVTLEVLG</sequence>
<dbReference type="EMBL" id="LN714475">
    <property type="protein sequence ID" value="CEL64487.1"/>
    <property type="molecule type" value="Genomic_DNA"/>
</dbReference>
<dbReference type="AlphaFoldDB" id="A0A0F7U7X0"/>
<feature type="compositionally biased region" description="Polar residues" evidence="1">
    <location>
        <begin position="474"/>
        <end position="487"/>
    </location>
</feature>
<evidence type="ECO:0008006" key="3">
    <source>
        <dbReference type="Google" id="ProtNLM"/>
    </source>
</evidence>